<keyword evidence="5 6" id="KW-0067">ATP-binding</keyword>
<evidence type="ECO:0000256" key="4">
    <source>
        <dbReference type="ARBA" id="ARBA00022741"/>
    </source>
</evidence>
<evidence type="ECO:0000256" key="6">
    <source>
        <dbReference type="HAMAP-Rule" id="MF_00840"/>
    </source>
</evidence>
<dbReference type="GO" id="GO:0030145">
    <property type="term" value="F:manganese ion binding"/>
    <property type="evidence" value="ECO:0007669"/>
    <property type="project" value="UniProtKB-UniRule"/>
</dbReference>
<dbReference type="InterPro" id="IPR014499">
    <property type="entry name" value="DAC_DacZ"/>
</dbReference>
<reference evidence="8" key="1">
    <citation type="journal article" date="2007" name="ISME J.">
        <title>Genomic plasticity in prokaryotes: the case of the square haloarchaeon.</title>
        <authorList>
            <person name="Cuadros-Orellana S."/>
            <person name="Martin-Cuadrado A.B."/>
            <person name="Legault B."/>
            <person name="D'Auria G."/>
            <person name="Zhaxybayeva O."/>
            <person name="Papke R.T."/>
            <person name="Rodriguez-Valera F."/>
        </authorList>
    </citation>
    <scope>NUCLEOTIDE SEQUENCE</scope>
</reference>
<keyword evidence="3 6" id="KW-0548">Nucleotidyltransferase</keyword>
<accession>A5YS84</accession>
<comment type="function">
    <text evidence="6">Diadenylate cyclase that catalyzes the condensation of 2 ATP molecules into cyclic di-AMP (c-di-AMP). c-di-AMP is a second messenger for intracellular signal transduction involved in the control of important regulatory processes such as osmoregulation.</text>
</comment>
<evidence type="ECO:0000313" key="8">
    <source>
        <dbReference type="EMBL" id="ABQ75841.1"/>
    </source>
</evidence>
<dbReference type="GO" id="GO:0106408">
    <property type="term" value="F:diadenylate cyclase activity"/>
    <property type="evidence" value="ECO:0007669"/>
    <property type="project" value="UniProtKB-EC"/>
</dbReference>
<name>A5YS84_9EURY</name>
<dbReference type="PIRSF" id="PIRSF019073">
    <property type="entry name" value="UCP019073"/>
    <property type="match status" value="1"/>
</dbReference>
<dbReference type="Gene3D" id="3.40.1700.10">
    <property type="entry name" value="DNA integrity scanning protein, DisA, N-terminal domain"/>
    <property type="match status" value="1"/>
</dbReference>
<dbReference type="EMBL" id="EF583985">
    <property type="protein sequence ID" value="ABQ75841.1"/>
    <property type="molecule type" value="Genomic_DNA"/>
</dbReference>
<keyword evidence="6" id="KW-0464">Manganese</keyword>
<dbReference type="HAMAP" id="MF_00840">
    <property type="entry name" value="DacZ"/>
    <property type="match status" value="1"/>
</dbReference>
<dbReference type="EC" id="2.7.7.85" evidence="6"/>
<evidence type="ECO:0000256" key="5">
    <source>
        <dbReference type="ARBA" id="ARBA00022840"/>
    </source>
</evidence>
<dbReference type="Pfam" id="PF19294">
    <property type="entry name" value="DACZ_N"/>
    <property type="match status" value="1"/>
</dbReference>
<evidence type="ECO:0000256" key="3">
    <source>
        <dbReference type="ARBA" id="ARBA00022695"/>
    </source>
</evidence>
<feature type="domain" description="DAC" evidence="7">
    <location>
        <begin position="114"/>
        <end position="271"/>
    </location>
</feature>
<dbReference type="Pfam" id="PF02457">
    <property type="entry name" value="DAC"/>
    <property type="match status" value="1"/>
</dbReference>
<protein>
    <recommendedName>
        <fullName evidence="6">Diadenylate cyclase</fullName>
        <shortName evidence="6">DAC</shortName>
        <ecNumber evidence="6">2.7.7.85</ecNumber>
    </recommendedName>
    <alternativeName>
        <fullName evidence="6">Cyclic-di-AMP synthase</fullName>
        <shortName evidence="6">c-di-AMP synthase</shortName>
    </alternativeName>
</protein>
<comment type="similarity">
    <text evidence="6">Belongs to the adenylate cyclase family. DacZ subfamily.</text>
</comment>
<dbReference type="PROSITE" id="PS51794">
    <property type="entry name" value="DAC"/>
    <property type="match status" value="1"/>
</dbReference>
<dbReference type="NCBIfam" id="NF041371">
    <property type="entry name" value="Diadnylcyc_Halo"/>
    <property type="match status" value="1"/>
</dbReference>
<gene>
    <name evidence="6" type="primary">dacZ</name>
</gene>
<dbReference type="InterPro" id="IPR036888">
    <property type="entry name" value="DNA_integrity_DisA_N_sf"/>
</dbReference>
<dbReference type="PANTHER" id="PTHR34185:SF1">
    <property type="entry name" value="DIADENYLATE CYCLASE"/>
    <property type="match status" value="1"/>
</dbReference>
<evidence type="ECO:0000259" key="7">
    <source>
        <dbReference type="PROSITE" id="PS51794"/>
    </source>
</evidence>
<organism evidence="8">
    <name type="scientific">uncultured haloarchaeon</name>
    <dbReference type="NCBI Taxonomy" id="160804"/>
    <lineage>
        <taxon>Archaea</taxon>
        <taxon>Methanobacteriati</taxon>
        <taxon>Methanobacteriota</taxon>
        <taxon>Stenosarchaea group</taxon>
        <taxon>Halobacteria</taxon>
        <taxon>Halobacteriales</taxon>
        <taxon>Halobacteriaceae</taxon>
        <taxon>environmental samples</taxon>
    </lineage>
</organism>
<proteinExistence type="inferred from homology"/>
<dbReference type="AlphaFoldDB" id="A5YS84"/>
<dbReference type="InterPro" id="IPR053542">
    <property type="entry name" value="Diadenylate_Cyclase_DacZ"/>
</dbReference>
<comment type="catalytic activity">
    <reaction evidence="1 6">
        <text>2 ATP = 3',3'-c-di-AMP + 2 diphosphate</text>
        <dbReference type="Rhea" id="RHEA:35655"/>
        <dbReference type="ChEBI" id="CHEBI:30616"/>
        <dbReference type="ChEBI" id="CHEBI:33019"/>
        <dbReference type="ChEBI" id="CHEBI:71500"/>
        <dbReference type="EC" id="2.7.7.85"/>
    </reaction>
</comment>
<comment type="cofactor">
    <cofactor evidence="6">
        <name>Mn(2+)</name>
        <dbReference type="ChEBI" id="CHEBI:29035"/>
    </cofactor>
</comment>
<dbReference type="GO" id="GO:0004016">
    <property type="term" value="F:adenylate cyclase activity"/>
    <property type="evidence" value="ECO:0007669"/>
    <property type="project" value="UniProtKB-UniRule"/>
</dbReference>
<dbReference type="InterPro" id="IPR050338">
    <property type="entry name" value="DisA"/>
</dbReference>
<dbReference type="GO" id="GO:0005524">
    <property type="term" value="F:ATP binding"/>
    <property type="evidence" value="ECO:0007669"/>
    <property type="project" value="UniProtKB-UniRule"/>
</dbReference>
<sequence>MSSMPAIADLLIETDFDIQNLFLFTPSGSQFQRFVDSDLSESLIVVAPTNTVDSDSFVEMPIEFTAVRDQIRFGVEGGMQLDFVEQGDTVACALSIFDRPLDSLVHVVVNETMRSGLYNLFTDSRAEANVVRDVFEVAVDLGKKGQKGKPVGALFVVGDAGNVMNKSKALSYNPFEKSYVHVGDPIVTVMLKEFSRLDGAFVISDAGKIVSAYRYLEPAAEGIDIPKGLGARHMAGAAISSETNAISVVLSESDGLVRIFKDGELILQVDPEEY</sequence>
<evidence type="ECO:0000256" key="1">
    <source>
        <dbReference type="ARBA" id="ARBA00000877"/>
    </source>
</evidence>
<keyword evidence="2 6" id="KW-0808">Transferase</keyword>
<dbReference type="PANTHER" id="PTHR34185">
    <property type="entry name" value="DIADENYLATE CYCLASE"/>
    <property type="match status" value="1"/>
</dbReference>
<keyword evidence="4 6" id="KW-0547">Nucleotide-binding</keyword>
<dbReference type="InterPro" id="IPR003390">
    <property type="entry name" value="DNA_integrity_scan_DisA_N"/>
</dbReference>
<dbReference type="SUPFAM" id="SSF143597">
    <property type="entry name" value="YojJ-like"/>
    <property type="match status" value="1"/>
</dbReference>
<dbReference type="InterPro" id="IPR045586">
    <property type="entry name" value="DacZ_N"/>
</dbReference>
<evidence type="ECO:0000256" key="2">
    <source>
        <dbReference type="ARBA" id="ARBA00022679"/>
    </source>
</evidence>